<dbReference type="STRING" id="1234679.BN424_860"/>
<proteinExistence type="predicted"/>
<dbReference type="KEGG" id="cml:BN424_860"/>
<accession>K8E2R7</accession>
<dbReference type="Gene3D" id="1.10.275.10">
    <property type="entry name" value="Fumarase/aspartase (N-terminal domain)"/>
    <property type="match status" value="1"/>
</dbReference>
<dbReference type="GO" id="GO:0016841">
    <property type="term" value="F:ammonia-lyase activity"/>
    <property type="evidence" value="ECO:0007669"/>
    <property type="project" value="UniProtKB-ARBA"/>
</dbReference>
<dbReference type="InterPro" id="IPR001106">
    <property type="entry name" value="Aromatic_Lyase"/>
</dbReference>
<protein>
    <submittedName>
        <fullName evidence="2">Histidine ammonia-lyase</fullName>
    </submittedName>
</protein>
<evidence type="ECO:0000313" key="2">
    <source>
        <dbReference type="EMBL" id="CCO10324.2"/>
    </source>
</evidence>
<dbReference type="InterPro" id="IPR008948">
    <property type="entry name" value="L-Aspartase-like"/>
</dbReference>
<keyword evidence="1" id="KW-0456">Lyase</keyword>
<dbReference type="InterPro" id="IPR024083">
    <property type="entry name" value="Fumarase/histidase_N"/>
</dbReference>
<sequence>MSAAESIKKVVLTGEDLTLDELIAISRFNVPVEISEQAIEEVNRSRKIVDEIVNEERVVYGITTGFGSLCNVSISKEDSVQLQENLIRTHASGFGAPFFDRHCTSNYGNSG</sequence>
<evidence type="ECO:0000313" key="3">
    <source>
        <dbReference type="Proteomes" id="UP000000212"/>
    </source>
</evidence>
<gene>
    <name evidence="2" type="ORF">BN424_860</name>
</gene>
<reference evidence="3" key="1">
    <citation type="journal article" date="2013" name="Genome Announc.">
        <title>Complete Chromosome Sequence of Carnobacterium maltaromaticum LMA 28.</title>
        <authorList>
            <person name="Cailliez-Grimal C."/>
            <person name="Chaillou S."/>
            <person name="Anba-Mondoloni J."/>
            <person name="Loux V."/>
            <person name="Afzal M.I."/>
            <person name="Rahman A."/>
            <person name="Kergourlay G."/>
            <person name="Champomier-Verges M.C."/>
            <person name="Zagorec M."/>
            <person name="Dalgaard P."/>
            <person name="Leisner J.J."/>
            <person name="Prevost H."/>
            <person name="Revol-Junelles A.M."/>
            <person name="Borges F."/>
        </authorList>
    </citation>
    <scope>NUCLEOTIDE SEQUENCE</scope>
    <source>
        <strain evidence="3">LMA28</strain>
    </source>
</reference>
<dbReference type="Pfam" id="PF00221">
    <property type="entry name" value="Lyase_aromatic"/>
    <property type="match status" value="1"/>
</dbReference>
<organism evidence="2 3">
    <name type="scientific">Carnobacterium maltaromaticum LMA28</name>
    <dbReference type="NCBI Taxonomy" id="1234679"/>
    <lineage>
        <taxon>Bacteria</taxon>
        <taxon>Bacillati</taxon>
        <taxon>Bacillota</taxon>
        <taxon>Bacilli</taxon>
        <taxon>Lactobacillales</taxon>
        <taxon>Carnobacteriaceae</taxon>
        <taxon>Carnobacterium</taxon>
    </lineage>
</organism>
<dbReference type="PANTHER" id="PTHR10362">
    <property type="entry name" value="HISTIDINE AMMONIA-LYASE"/>
    <property type="match status" value="1"/>
</dbReference>
<dbReference type="eggNOG" id="COG2986">
    <property type="taxonomic scope" value="Bacteria"/>
</dbReference>
<dbReference type="EMBL" id="HE999757">
    <property type="protein sequence ID" value="CCO10324.2"/>
    <property type="molecule type" value="Genomic_DNA"/>
</dbReference>
<dbReference type="Proteomes" id="UP000000212">
    <property type="component" value="Chromosome"/>
</dbReference>
<keyword evidence="3" id="KW-1185">Reference proteome</keyword>
<dbReference type="AlphaFoldDB" id="K8E2R7"/>
<name>K8E2R7_CARML</name>
<dbReference type="SUPFAM" id="SSF48557">
    <property type="entry name" value="L-aspartase-like"/>
    <property type="match status" value="1"/>
</dbReference>
<dbReference type="HOGENOM" id="CLU_2153796_0_0_9"/>
<evidence type="ECO:0000256" key="1">
    <source>
        <dbReference type="ARBA" id="ARBA00023239"/>
    </source>
</evidence>